<dbReference type="CDD" id="cd02440">
    <property type="entry name" value="AdoMet_MTases"/>
    <property type="match status" value="1"/>
</dbReference>
<dbReference type="InterPro" id="IPR029063">
    <property type="entry name" value="SAM-dependent_MTases_sf"/>
</dbReference>
<dbReference type="Gene3D" id="3.40.50.150">
    <property type="entry name" value="Vaccinia Virus protein VP39"/>
    <property type="match status" value="1"/>
</dbReference>
<dbReference type="EMBL" id="FNFD01000042">
    <property type="protein sequence ID" value="SDM03027.1"/>
    <property type="molecule type" value="Genomic_DNA"/>
</dbReference>
<feature type="domain" description="Methyltransferase type 12" evidence="1">
    <location>
        <begin position="133"/>
        <end position="239"/>
    </location>
</feature>
<evidence type="ECO:0000313" key="3">
    <source>
        <dbReference type="Proteomes" id="UP000198706"/>
    </source>
</evidence>
<name>A0A1G9PXU2_9PSED</name>
<proteinExistence type="predicted"/>
<dbReference type="PANTHER" id="PTHR43861">
    <property type="entry name" value="TRANS-ACONITATE 2-METHYLTRANSFERASE-RELATED"/>
    <property type="match status" value="1"/>
</dbReference>
<dbReference type="STRING" id="137658.SAMN05216186_1426"/>
<dbReference type="SUPFAM" id="SSF53335">
    <property type="entry name" value="S-adenosyl-L-methionine-dependent methyltransferases"/>
    <property type="match status" value="1"/>
</dbReference>
<dbReference type="Pfam" id="PF08242">
    <property type="entry name" value="Methyltransf_12"/>
    <property type="match status" value="1"/>
</dbReference>
<evidence type="ECO:0000259" key="1">
    <source>
        <dbReference type="Pfam" id="PF08242"/>
    </source>
</evidence>
<dbReference type="GO" id="GO:0008168">
    <property type="term" value="F:methyltransferase activity"/>
    <property type="evidence" value="ECO:0007669"/>
    <property type="project" value="UniProtKB-KW"/>
</dbReference>
<dbReference type="GO" id="GO:0032259">
    <property type="term" value="P:methylation"/>
    <property type="evidence" value="ECO:0007669"/>
    <property type="project" value="UniProtKB-KW"/>
</dbReference>
<dbReference type="AlphaFoldDB" id="A0A1G9PXU2"/>
<evidence type="ECO:0000313" key="2">
    <source>
        <dbReference type="EMBL" id="SDM03027.1"/>
    </source>
</evidence>
<organism evidence="2 3">
    <name type="scientific">Pseudomonas indica</name>
    <dbReference type="NCBI Taxonomy" id="137658"/>
    <lineage>
        <taxon>Bacteria</taxon>
        <taxon>Pseudomonadati</taxon>
        <taxon>Pseudomonadota</taxon>
        <taxon>Gammaproteobacteria</taxon>
        <taxon>Pseudomonadales</taxon>
        <taxon>Pseudomonadaceae</taxon>
        <taxon>Pseudomonas</taxon>
    </lineage>
</organism>
<gene>
    <name evidence="2" type="ORF">SAMN05216186_1426</name>
</gene>
<dbReference type="Proteomes" id="UP000198706">
    <property type="component" value="Unassembled WGS sequence"/>
</dbReference>
<dbReference type="InterPro" id="IPR013217">
    <property type="entry name" value="Methyltransf_12"/>
</dbReference>
<keyword evidence="3" id="KW-1185">Reference proteome</keyword>
<protein>
    <submittedName>
        <fullName evidence="2">Methyltransferase domain-containing protein</fullName>
    </submittedName>
</protein>
<keyword evidence="2" id="KW-0808">Transferase</keyword>
<accession>A0A1G9PXU2</accession>
<sequence>MVGMSSIGNIFRSVAVATSLHAPHAARPLSSASEDWNKALGKLERKFLGNTNAGAPAFRRDDFAKHSMGADPSRLPPGNMLFQRGIYTGIAGLYEKTTGKLMDYDRMKVNAVAASVSWAFQNDLLPDKANSIVDIGAAHGGATVQLGKKYQEASILALDPDPQSAKFIEEKVKGGDSVLKNPERLATFSGTFQEAFSAGKVKENSADLVVMQAVAPYLSDEELADTLKGIHTTLASGGKVVLSCYGEEHFSKTNANSTLALRSDMQMLEMFKNAGLSVECVGNKLQAGDGKSYEKNTREMGDVMEQKSMPGHPDGKYWHSVYIVATKP</sequence>
<dbReference type="RefSeq" id="WP_084339488.1">
    <property type="nucleotide sequence ID" value="NZ_FNFD01000042.1"/>
</dbReference>
<keyword evidence="2" id="KW-0489">Methyltransferase</keyword>
<reference evidence="2 3" key="1">
    <citation type="submission" date="2016-10" db="EMBL/GenBank/DDBJ databases">
        <authorList>
            <person name="de Groot N.N."/>
        </authorList>
    </citation>
    <scope>NUCLEOTIDE SEQUENCE [LARGE SCALE GENOMIC DNA]</scope>
    <source>
        <strain evidence="2 3">JCM 21544</strain>
    </source>
</reference>